<reference evidence="3 4" key="1">
    <citation type="journal article" date="2013" name="Int. J. Syst. Evol. Microbiol.">
        <title>Marinoscillum luteum sp. nov., isolated from marine sediment.</title>
        <authorList>
            <person name="Cha I.T."/>
            <person name="Park S.J."/>
            <person name="Kim S.J."/>
            <person name="Kim J.G."/>
            <person name="Jung M.Y."/>
            <person name="Shin K.S."/>
            <person name="Kwon K.K."/>
            <person name="Yang S.H."/>
            <person name="Seo Y.S."/>
            <person name="Rhee S.K."/>
        </authorList>
    </citation>
    <scope>NUCLEOTIDE SEQUENCE [LARGE SCALE GENOMIC DNA]</scope>
    <source>
        <strain evidence="3 4">KCTC 23939</strain>
    </source>
</reference>
<feature type="coiled-coil region" evidence="1">
    <location>
        <begin position="44"/>
        <end position="71"/>
    </location>
</feature>
<evidence type="ECO:0000256" key="2">
    <source>
        <dbReference type="SAM" id="Phobius"/>
    </source>
</evidence>
<keyword evidence="2" id="KW-1133">Transmembrane helix</keyword>
<gene>
    <name evidence="3" type="ORF">ACHKAR_01400</name>
</gene>
<dbReference type="EMBL" id="JBIPKE010000008">
    <property type="protein sequence ID" value="MFH6982070.1"/>
    <property type="molecule type" value="Genomic_DNA"/>
</dbReference>
<name>A0ABW7N4V9_9BACT</name>
<organism evidence="3 4">
    <name type="scientific">Marinoscillum luteum</name>
    <dbReference type="NCBI Taxonomy" id="861051"/>
    <lineage>
        <taxon>Bacteria</taxon>
        <taxon>Pseudomonadati</taxon>
        <taxon>Bacteroidota</taxon>
        <taxon>Cytophagia</taxon>
        <taxon>Cytophagales</taxon>
        <taxon>Reichenbachiellaceae</taxon>
        <taxon>Marinoscillum</taxon>
    </lineage>
</organism>
<accession>A0ABW7N4V9</accession>
<sequence length="243" mass="28807">MEFDPPIASRETVELVGIAHFPEDWNPEAVEQAKAELVARNVTESEQEKIAKQLQKEVNQLNSRLAKERSEESYSRLDMFFMFLYIPRTLLWDWFLKKEGYHTKHKQRLYVIGFTILFWTITLTIFSFQADRNAQLWQNQVNNQDIYEWEKDNYSDEEIVEFRKESIEQLIETVLANERGGTPTYVILDQDTIPNSKVEQLRNLDMLNIRDVVFEGDFEPEPHEWITIKLVKPADNRPLDSPH</sequence>
<evidence type="ECO:0000313" key="3">
    <source>
        <dbReference type="EMBL" id="MFH6982070.1"/>
    </source>
</evidence>
<protein>
    <submittedName>
        <fullName evidence="3">Uncharacterized protein</fullName>
    </submittedName>
</protein>
<keyword evidence="1" id="KW-0175">Coiled coil</keyword>
<feature type="transmembrane region" description="Helical" evidence="2">
    <location>
        <begin position="79"/>
        <end position="96"/>
    </location>
</feature>
<evidence type="ECO:0000313" key="4">
    <source>
        <dbReference type="Proteomes" id="UP001610063"/>
    </source>
</evidence>
<evidence type="ECO:0000256" key="1">
    <source>
        <dbReference type="SAM" id="Coils"/>
    </source>
</evidence>
<keyword evidence="2" id="KW-0472">Membrane</keyword>
<proteinExistence type="predicted"/>
<keyword evidence="4" id="KW-1185">Reference proteome</keyword>
<dbReference type="RefSeq" id="WP_395415862.1">
    <property type="nucleotide sequence ID" value="NZ_JBIPKE010000008.1"/>
</dbReference>
<dbReference type="Proteomes" id="UP001610063">
    <property type="component" value="Unassembled WGS sequence"/>
</dbReference>
<comment type="caution">
    <text evidence="3">The sequence shown here is derived from an EMBL/GenBank/DDBJ whole genome shotgun (WGS) entry which is preliminary data.</text>
</comment>
<keyword evidence="2" id="KW-0812">Transmembrane</keyword>
<feature type="transmembrane region" description="Helical" evidence="2">
    <location>
        <begin position="108"/>
        <end position="128"/>
    </location>
</feature>